<protein>
    <submittedName>
        <fullName evidence="1">Fatty acid cis/trans isomerase</fullName>
    </submittedName>
</protein>
<accession>A0AA35UWZ3</accession>
<reference evidence="1" key="1">
    <citation type="submission" date="2023-03" db="EMBL/GenBank/DDBJ databases">
        <authorList>
            <person name="Pearce D."/>
        </authorList>
    </citation>
    <scope>NUCLEOTIDE SEQUENCE</scope>
    <source>
        <strain evidence="1">Mc</strain>
    </source>
</reference>
<proteinExistence type="predicted"/>
<dbReference type="PROSITE" id="PS51257">
    <property type="entry name" value="PROKAR_LIPOPROTEIN"/>
    <property type="match status" value="1"/>
</dbReference>
<keyword evidence="1" id="KW-0413">Isomerase</keyword>
<organism evidence="1 2">
    <name type="scientific">Methylococcus capsulatus</name>
    <dbReference type="NCBI Taxonomy" id="414"/>
    <lineage>
        <taxon>Bacteria</taxon>
        <taxon>Pseudomonadati</taxon>
        <taxon>Pseudomonadota</taxon>
        <taxon>Gammaproteobacteria</taxon>
        <taxon>Methylococcales</taxon>
        <taxon>Methylococcaceae</taxon>
        <taxon>Methylococcus</taxon>
    </lineage>
</organism>
<evidence type="ECO:0000313" key="2">
    <source>
        <dbReference type="Proteomes" id="UP001158598"/>
    </source>
</evidence>
<dbReference type="EMBL" id="OX458332">
    <property type="protein sequence ID" value="CAI8868635.1"/>
    <property type="molecule type" value="Genomic_DNA"/>
</dbReference>
<dbReference type="RefSeq" id="WP_282213322.1">
    <property type="nucleotide sequence ID" value="NZ_OX458332.1"/>
</dbReference>
<dbReference type="Proteomes" id="UP001158598">
    <property type="component" value="Chromosome"/>
</dbReference>
<dbReference type="GO" id="GO:0016853">
    <property type="term" value="F:isomerase activity"/>
    <property type="evidence" value="ECO:0007669"/>
    <property type="project" value="UniProtKB-KW"/>
</dbReference>
<name>A0AA35UWZ3_METCP</name>
<gene>
    <name evidence="1" type="ORF">MCNOR_2827</name>
</gene>
<dbReference type="Pfam" id="PF06934">
    <property type="entry name" value="CTI"/>
    <property type="match status" value="1"/>
</dbReference>
<sequence length="820" mass="92587">MKPKALWGEFQGWRRCLTAALIVLAIAGCIEAYRTGHDARHGPRVPWERRLSEEDYLARLAAGSVSYSRDVQPILDSRCVVCHGCYDAPCQLKLESFDGLERGASKTPVYDTTRLQATPPTRLFIDAENVQGWRSKGFFPVLNERGDSPEANLRDSLLFRMLELKKAHPLPVSGALPDTFDFRLDRTLNCPTVEEFDDFEDDHPEWGMPYGFPGLSEREHDIVVKWLREGGFAPPPAPVSAEAASAVAQWEAFLNGSSPKERLFARYVYEHLFLGHLHFRGLAPREFFRLVRSRTPPGEPIREIATTRPYDSPGPGEFYYRLRPVQQSIVAKTHMVYELDDARMRRYRELFLDPEYAVDRLPGYAAADAANPFKTFVAIPPRSRYRFLLDDAHFFFSGFMKGSVCRGQAALNVIQDRFWVAFTHPDADPVSNDAQFLADQAERLRLPAEKENSPGIGDIWYTYRALEEDYQAAKAAWLRAHGERGGTTLADLWDGDGDNRDALLTVFRHFDSASVERGLVGDTPLTGWVVDYPLLERIHYLLVAGFDVFGNVGHQLATRLYMDFMRMEAENNFLRFLPSSIRQAERARWYKGIGARINDLWQSPRWGMGGETLIDYRTGNPKQEFFDRVRAGFGKAAGRPDPFTGCGVAVEGCGEGGEPALPPAQASVERELRRLAFARGGGVAFLPELSYLRIRTGSGGAEDGWIYSLVKNTALENVSMLFLEEIRRTPADDTVTLVRGIVGSYPNFFFDLDAAEVGEFVDAILSVDGSKAFGRRLVERFGVRRSNPAFWRISDWFNRRYLEASPVTAGWLDLSRYDNP</sequence>
<dbReference type="AlphaFoldDB" id="A0AA35UWZ3"/>
<evidence type="ECO:0000313" key="1">
    <source>
        <dbReference type="EMBL" id="CAI8868635.1"/>
    </source>
</evidence>
<dbReference type="InterPro" id="IPR010706">
    <property type="entry name" value="Fatty_acid_cis-trans_isomerase"/>
</dbReference>